<dbReference type="EMBL" id="BJWL01000026">
    <property type="protein sequence ID" value="GFZ17293.1"/>
    <property type="molecule type" value="Genomic_DNA"/>
</dbReference>
<evidence type="ECO:0000313" key="3">
    <source>
        <dbReference type="EMBL" id="GFZ17293.1"/>
    </source>
</evidence>
<feature type="transmembrane region" description="Helical" evidence="2">
    <location>
        <begin position="335"/>
        <end position="359"/>
    </location>
</feature>
<organism evidence="3 4">
    <name type="scientific">Actinidia rufa</name>
    <dbReference type="NCBI Taxonomy" id="165716"/>
    <lineage>
        <taxon>Eukaryota</taxon>
        <taxon>Viridiplantae</taxon>
        <taxon>Streptophyta</taxon>
        <taxon>Embryophyta</taxon>
        <taxon>Tracheophyta</taxon>
        <taxon>Spermatophyta</taxon>
        <taxon>Magnoliopsida</taxon>
        <taxon>eudicotyledons</taxon>
        <taxon>Gunneridae</taxon>
        <taxon>Pentapetalae</taxon>
        <taxon>asterids</taxon>
        <taxon>Ericales</taxon>
        <taxon>Actinidiaceae</taxon>
        <taxon>Actinidia</taxon>
    </lineage>
</organism>
<proteinExistence type="predicted"/>
<keyword evidence="2" id="KW-1133">Transmembrane helix</keyword>
<dbReference type="PANTHER" id="PTHR34222">
    <property type="entry name" value="GAG_PRE-INTEGRS DOMAIN-CONTAINING PROTEIN"/>
    <property type="match status" value="1"/>
</dbReference>
<accession>A0A7J0H2G4</accession>
<evidence type="ECO:0000256" key="2">
    <source>
        <dbReference type="SAM" id="Phobius"/>
    </source>
</evidence>
<evidence type="ECO:0000313" key="4">
    <source>
        <dbReference type="Proteomes" id="UP000585474"/>
    </source>
</evidence>
<feature type="region of interest" description="Disordered" evidence="1">
    <location>
        <begin position="99"/>
        <end position="118"/>
    </location>
</feature>
<sequence>MGLKSEYESLRIQILNTSLLPFLYEAFAIIDGDERRRHLIQTSPAISSGSTPIVDQMALAVSGSGPRSSGSRPICSYCGNIGHIRERCFKLHPELKGTPFKRKGKGPRTTTVAETSPSHVPDLSYIQSQLGLLQSQLGSLLPQQPSGSTATTAIGTPTAFHVKSGHPTWDRISKKIFGKRYERDGLYYFRDPPCENVLTSSLQAKSCKVVANLPENRESALLSRKLVGNSPRSRLAGAPIGHGWCDGGGTLSLPGPDAVSNPANLDGLPRPIPLFDSPPIVPPASATRAPIKVYTHRAPPTAPLPDASLISGTSPSHLVPPSVSPRYPSHTRQPLIVLVSLVVLIILLPSICPITVFLFRISLLLVRSDGRCIILSVYVDDIIITGDDALDMGMMRCRPASAPMDPNLKLSTESGELLPDASVYQRLVGRLIYLTNTRPDITFATCPGLGLFYTAKAQDGVSCFIDADYVGSKSDKRSTLDYVHFMAATFCHGRVRSRLLCLVLRLKQNIEP</sequence>
<keyword evidence="4" id="KW-1185">Reference proteome</keyword>
<dbReference type="OrthoDB" id="414945at2759"/>
<reference evidence="3 4" key="1">
    <citation type="submission" date="2019-07" db="EMBL/GenBank/DDBJ databases">
        <title>De Novo Assembly of kiwifruit Actinidia rufa.</title>
        <authorList>
            <person name="Sugita-Konishi S."/>
            <person name="Sato K."/>
            <person name="Mori E."/>
            <person name="Abe Y."/>
            <person name="Kisaki G."/>
            <person name="Hamano K."/>
            <person name="Suezawa K."/>
            <person name="Otani M."/>
            <person name="Fukuda T."/>
            <person name="Manabe T."/>
            <person name="Gomi K."/>
            <person name="Tabuchi M."/>
            <person name="Akimitsu K."/>
            <person name="Kataoka I."/>
        </authorList>
    </citation>
    <scope>NUCLEOTIDE SEQUENCE [LARGE SCALE GENOMIC DNA]</scope>
    <source>
        <strain evidence="4">cv. Fuchu</strain>
    </source>
</reference>
<keyword evidence="2" id="KW-0812">Transmembrane</keyword>
<evidence type="ECO:0000256" key="1">
    <source>
        <dbReference type="SAM" id="MobiDB-lite"/>
    </source>
</evidence>
<dbReference type="Proteomes" id="UP000585474">
    <property type="component" value="Unassembled WGS sequence"/>
</dbReference>
<dbReference type="AlphaFoldDB" id="A0A7J0H2G4"/>
<protein>
    <submittedName>
        <fullName evidence="3">LMBR1-like membrane protein</fullName>
    </submittedName>
</protein>
<feature type="compositionally biased region" description="Polar residues" evidence="1">
    <location>
        <begin position="108"/>
        <end position="118"/>
    </location>
</feature>
<name>A0A7J0H2G4_9ERIC</name>
<comment type="caution">
    <text evidence="3">The sequence shown here is derived from an EMBL/GenBank/DDBJ whole genome shotgun (WGS) entry which is preliminary data.</text>
</comment>
<dbReference type="PANTHER" id="PTHR34222:SF100">
    <property type="entry name" value="CCHC-TYPE DOMAIN-CONTAINING PROTEIN"/>
    <property type="match status" value="1"/>
</dbReference>
<gene>
    <name evidence="3" type="ORF">Acr_26g0005630</name>
</gene>
<keyword evidence="2" id="KW-0472">Membrane</keyword>